<comment type="caution">
    <text evidence="1">The sequence shown here is derived from an EMBL/GenBank/DDBJ whole genome shotgun (WGS) entry which is preliminary data.</text>
</comment>
<evidence type="ECO:0000313" key="1">
    <source>
        <dbReference type="EMBL" id="KAK7338523.1"/>
    </source>
</evidence>
<gene>
    <name evidence="1" type="ORF">VNO77_19135</name>
</gene>
<protein>
    <submittedName>
        <fullName evidence="1">Uncharacterized protein</fullName>
    </submittedName>
</protein>
<accession>A0AAN9QPB9</accession>
<dbReference type="AlphaFoldDB" id="A0AAN9QPB9"/>
<name>A0AAN9QPB9_CANGL</name>
<dbReference type="EMBL" id="JAYMYQ010000004">
    <property type="protein sequence ID" value="KAK7338523.1"/>
    <property type="molecule type" value="Genomic_DNA"/>
</dbReference>
<proteinExistence type="predicted"/>
<sequence>MSSPQAATSVAIDIGDPLVANTNGICCRVLRFRTSLSPIDGSIYTVRLGQAEARTLLRKRWVRVVGSRPSLNDGKMEVWGPEYSRTLALVGHFIYIYILWTSQRNEQKGRLLACLHEFGPSSITAPIHMVNSRSWKLHQYWKLEQLIRRGFVPSNLEALIISNLYYYLVFLRLSSLGLIEVLLGHDRAGFVVYKDHPL</sequence>
<reference evidence="1 2" key="1">
    <citation type="submission" date="2024-01" db="EMBL/GenBank/DDBJ databases">
        <title>The genomes of 5 underutilized Papilionoideae crops provide insights into root nodulation and disease resistanc.</title>
        <authorList>
            <person name="Jiang F."/>
        </authorList>
    </citation>
    <scope>NUCLEOTIDE SEQUENCE [LARGE SCALE GENOMIC DNA]</scope>
    <source>
        <strain evidence="1">LVBAO_FW01</strain>
        <tissue evidence="1">Leaves</tissue>
    </source>
</reference>
<keyword evidence="2" id="KW-1185">Reference proteome</keyword>
<evidence type="ECO:0000313" key="2">
    <source>
        <dbReference type="Proteomes" id="UP001367508"/>
    </source>
</evidence>
<dbReference type="Proteomes" id="UP001367508">
    <property type="component" value="Unassembled WGS sequence"/>
</dbReference>
<organism evidence="1 2">
    <name type="scientific">Canavalia gladiata</name>
    <name type="common">Sword bean</name>
    <name type="synonym">Dolichos gladiatus</name>
    <dbReference type="NCBI Taxonomy" id="3824"/>
    <lineage>
        <taxon>Eukaryota</taxon>
        <taxon>Viridiplantae</taxon>
        <taxon>Streptophyta</taxon>
        <taxon>Embryophyta</taxon>
        <taxon>Tracheophyta</taxon>
        <taxon>Spermatophyta</taxon>
        <taxon>Magnoliopsida</taxon>
        <taxon>eudicotyledons</taxon>
        <taxon>Gunneridae</taxon>
        <taxon>Pentapetalae</taxon>
        <taxon>rosids</taxon>
        <taxon>fabids</taxon>
        <taxon>Fabales</taxon>
        <taxon>Fabaceae</taxon>
        <taxon>Papilionoideae</taxon>
        <taxon>50 kb inversion clade</taxon>
        <taxon>NPAAA clade</taxon>
        <taxon>indigoferoid/millettioid clade</taxon>
        <taxon>Phaseoleae</taxon>
        <taxon>Canavalia</taxon>
    </lineage>
</organism>